<organism evidence="14 15">
    <name type="scientific">Citricoccus zhacaiensis</name>
    <dbReference type="NCBI Taxonomy" id="489142"/>
    <lineage>
        <taxon>Bacteria</taxon>
        <taxon>Bacillati</taxon>
        <taxon>Actinomycetota</taxon>
        <taxon>Actinomycetes</taxon>
        <taxon>Micrococcales</taxon>
        <taxon>Micrococcaceae</taxon>
        <taxon>Citricoccus</taxon>
    </lineage>
</organism>
<name>A0ABQ2LR94_9MICC</name>
<evidence type="ECO:0000256" key="9">
    <source>
        <dbReference type="ARBA" id="ARBA00029829"/>
    </source>
</evidence>
<evidence type="ECO:0000259" key="13">
    <source>
        <dbReference type="Pfam" id="PF10099"/>
    </source>
</evidence>
<evidence type="ECO:0000256" key="7">
    <source>
        <dbReference type="ARBA" id="ARBA00023136"/>
    </source>
</evidence>
<keyword evidence="6" id="KW-0805">Transcription regulation</keyword>
<gene>
    <name evidence="14" type="ORF">GCM10010977_07520</name>
</gene>
<accession>A0ABQ2LR94</accession>
<dbReference type="Pfam" id="PF10099">
    <property type="entry name" value="RskA_C"/>
    <property type="match status" value="1"/>
</dbReference>
<dbReference type="EMBL" id="BMLQ01000002">
    <property type="protein sequence ID" value="GGO42231.1"/>
    <property type="molecule type" value="Genomic_DNA"/>
</dbReference>
<evidence type="ECO:0000256" key="6">
    <source>
        <dbReference type="ARBA" id="ARBA00023015"/>
    </source>
</evidence>
<dbReference type="InterPro" id="IPR018764">
    <property type="entry name" value="RskA_C"/>
</dbReference>
<evidence type="ECO:0000313" key="15">
    <source>
        <dbReference type="Proteomes" id="UP000642509"/>
    </source>
</evidence>
<evidence type="ECO:0000256" key="8">
    <source>
        <dbReference type="ARBA" id="ARBA00023163"/>
    </source>
</evidence>
<comment type="subcellular location">
    <subcellularLocation>
        <location evidence="2">Cell membrane</location>
    </subcellularLocation>
    <subcellularLocation>
        <location evidence="1">Membrane</location>
        <topology evidence="1">Single-pass membrane protein</topology>
    </subcellularLocation>
</comment>
<evidence type="ECO:0000256" key="2">
    <source>
        <dbReference type="ARBA" id="ARBA00004236"/>
    </source>
</evidence>
<dbReference type="RefSeq" id="WP_188804382.1">
    <property type="nucleotide sequence ID" value="NZ_BAAAOU010000001.1"/>
</dbReference>
<feature type="compositionally biased region" description="Low complexity" evidence="11">
    <location>
        <begin position="84"/>
        <end position="113"/>
    </location>
</feature>
<dbReference type="InterPro" id="IPR041916">
    <property type="entry name" value="Anti_sigma_zinc_sf"/>
</dbReference>
<keyword evidence="7 12" id="KW-0472">Membrane</keyword>
<keyword evidence="4 12" id="KW-0812">Transmembrane</keyword>
<dbReference type="Gene3D" id="1.10.10.1320">
    <property type="entry name" value="Anti-sigma factor, zinc-finger domain"/>
    <property type="match status" value="1"/>
</dbReference>
<proteinExistence type="predicted"/>
<evidence type="ECO:0000256" key="10">
    <source>
        <dbReference type="ARBA" id="ARBA00030803"/>
    </source>
</evidence>
<evidence type="ECO:0000256" key="4">
    <source>
        <dbReference type="ARBA" id="ARBA00022692"/>
    </source>
</evidence>
<reference evidence="15" key="1">
    <citation type="journal article" date="2019" name="Int. J. Syst. Evol. Microbiol.">
        <title>The Global Catalogue of Microorganisms (GCM) 10K type strain sequencing project: providing services to taxonomists for standard genome sequencing and annotation.</title>
        <authorList>
            <consortium name="The Broad Institute Genomics Platform"/>
            <consortium name="The Broad Institute Genome Sequencing Center for Infectious Disease"/>
            <person name="Wu L."/>
            <person name="Ma J."/>
        </authorList>
    </citation>
    <scope>NUCLEOTIDE SEQUENCE [LARGE SCALE GENOMIC DNA]</scope>
    <source>
        <strain evidence="15">CGMCC 1.7064</strain>
    </source>
</reference>
<keyword evidence="3" id="KW-1003">Cell membrane</keyword>
<feature type="domain" description="Anti-sigma K factor RskA C-terminal" evidence="13">
    <location>
        <begin position="143"/>
        <end position="276"/>
    </location>
</feature>
<dbReference type="Proteomes" id="UP000642509">
    <property type="component" value="Unassembled WGS sequence"/>
</dbReference>
<comment type="caution">
    <text evidence="14">The sequence shown here is derived from an EMBL/GenBank/DDBJ whole genome shotgun (WGS) entry which is preliminary data.</text>
</comment>
<dbReference type="PANTHER" id="PTHR37461">
    <property type="entry name" value="ANTI-SIGMA-K FACTOR RSKA"/>
    <property type="match status" value="1"/>
</dbReference>
<sequence>MTNGNENENENVIGAELLAAWALDAVDEDERRAIEQQLGSDPELRARADALNSTVARLAVSTPAEPPAGLRDRVLSAVAGTGQDARPAADGDASPAAGHGTTGSSADGSSAGTERAGVADLDDHRARRRPAARRWWVGAVSAAAAAAVAVAVVVSQPWAPTGGVTEGDQLTAIEQILQVEGAERLESPVTGGGEVEVARAPTGETVLAARGLPAPGEGRDYQMWTIQGEAAPQPAGLLEVQDGLALVRMQDVPADAALAVTVEPAGGSEAPTTDPIVVLASS</sequence>
<evidence type="ECO:0000256" key="1">
    <source>
        <dbReference type="ARBA" id="ARBA00004167"/>
    </source>
</evidence>
<feature type="transmembrane region" description="Helical" evidence="12">
    <location>
        <begin position="135"/>
        <end position="154"/>
    </location>
</feature>
<evidence type="ECO:0000256" key="3">
    <source>
        <dbReference type="ARBA" id="ARBA00022475"/>
    </source>
</evidence>
<keyword evidence="5 12" id="KW-1133">Transmembrane helix</keyword>
<keyword evidence="15" id="KW-1185">Reference proteome</keyword>
<evidence type="ECO:0000256" key="12">
    <source>
        <dbReference type="SAM" id="Phobius"/>
    </source>
</evidence>
<dbReference type="PANTHER" id="PTHR37461:SF1">
    <property type="entry name" value="ANTI-SIGMA-K FACTOR RSKA"/>
    <property type="match status" value="1"/>
</dbReference>
<protein>
    <recommendedName>
        <fullName evidence="10">Regulator of SigK</fullName>
    </recommendedName>
    <alternativeName>
        <fullName evidence="9">Sigma-K anti-sigma factor RskA</fullName>
    </alternativeName>
</protein>
<evidence type="ECO:0000256" key="11">
    <source>
        <dbReference type="SAM" id="MobiDB-lite"/>
    </source>
</evidence>
<feature type="region of interest" description="Disordered" evidence="11">
    <location>
        <begin position="82"/>
        <end position="128"/>
    </location>
</feature>
<dbReference type="InterPro" id="IPR051474">
    <property type="entry name" value="Anti-sigma-K/W_factor"/>
</dbReference>
<keyword evidence="8" id="KW-0804">Transcription</keyword>
<evidence type="ECO:0000313" key="14">
    <source>
        <dbReference type="EMBL" id="GGO42231.1"/>
    </source>
</evidence>
<evidence type="ECO:0000256" key="5">
    <source>
        <dbReference type="ARBA" id="ARBA00022989"/>
    </source>
</evidence>